<dbReference type="AlphaFoldDB" id="A0A1H5YDL0"/>
<dbReference type="InterPro" id="IPR029044">
    <property type="entry name" value="Nucleotide-diphossugar_trans"/>
</dbReference>
<evidence type="ECO:0000313" key="2">
    <source>
        <dbReference type="Proteomes" id="UP000236728"/>
    </source>
</evidence>
<sequence>MPLAAKVRHAALWRWEFYAEPRWIRVRAYARWAVPRYRRPHGLPGTLILSLTSHRRRFPTLLPALRSLLAQTVRPDRTILWIARGDMEELPDEVRGLQRHGLEIRPAEDRGTYTKILPALDAFPEAYICIADDDVYYWPTWLEEMVAGVRTSVPATVCHRAHRILLENEGFAPYGSWPHQVEATGRSLDFFPTGIGGVLYPPGSLQHTAADLEAIGGRRFGDDLWLYWISRRNGFIPCKVSGKRQFDYIGDSQDAGLWREKNKGPKDEWILELGKRYGYPSVS</sequence>
<protein>
    <submittedName>
        <fullName evidence="1">Glycosyl transferase family 2</fullName>
    </submittedName>
</protein>
<name>A0A1H5YDL0_9BACT</name>
<dbReference type="CDD" id="cd00761">
    <property type="entry name" value="Glyco_tranf_GTA_type"/>
    <property type="match status" value="1"/>
</dbReference>
<evidence type="ECO:0000313" key="1">
    <source>
        <dbReference type="EMBL" id="SEG21516.1"/>
    </source>
</evidence>
<keyword evidence="1" id="KW-0808">Transferase</keyword>
<gene>
    <name evidence="1" type="ORF">SAMN05421819_2231</name>
</gene>
<accession>A0A1H5YDL0</accession>
<dbReference type="GO" id="GO:0016740">
    <property type="term" value="F:transferase activity"/>
    <property type="evidence" value="ECO:0007669"/>
    <property type="project" value="UniProtKB-KW"/>
</dbReference>
<organism evidence="1 2">
    <name type="scientific">Bryocella elongata</name>
    <dbReference type="NCBI Taxonomy" id="863522"/>
    <lineage>
        <taxon>Bacteria</taxon>
        <taxon>Pseudomonadati</taxon>
        <taxon>Acidobacteriota</taxon>
        <taxon>Terriglobia</taxon>
        <taxon>Terriglobales</taxon>
        <taxon>Acidobacteriaceae</taxon>
        <taxon>Bryocella</taxon>
    </lineage>
</organism>
<dbReference type="EMBL" id="FNVA01000003">
    <property type="protein sequence ID" value="SEG21516.1"/>
    <property type="molecule type" value="Genomic_DNA"/>
</dbReference>
<dbReference type="SUPFAM" id="SSF53448">
    <property type="entry name" value="Nucleotide-diphospho-sugar transferases"/>
    <property type="match status" value="1"/>
</dbReference>
<proteinExistence type="predicted"/>
<dbReference type="Proteomes" id="UP000236728">
    <property type="component" value="Unassembled WGS sequence"/>
</dbReference>
<reference evidence="1 2" key="1">
    <citation type="submission" date="2016-10" db="EMBL/GenBank/DDBJ databases">
        <authorList>
            <person name="de Groot N.N."/>
        </authorList>
    </citation>
    <scope>NUCLEOTIDE SEQUENCE [LARGE SCALE GENOMIC DNA]</scope>
    <source>
        <strain evidence="1 2">DSM 22489</strain>
    </source>
</reference>
<keyword evidence="2" id="KW-1185">Reference proteome</keyword>